<dbReference type="RefSeq" id="WP_302040253.1">
    <property type="nucleotide sequence ID" value="NZ_JAUKPO010000019.1"/>
</dbReference>
<name>A0ABT8RBF8_9BACT</name>
<dbReference type="InterPro" id="IPR011486">
    <property type="entry name" value="BBP2"/>
</dbReference>
<sequence>MTQEMQWTYQAVYGKSIVTWLLYLPGYMTRKFWFFLLSTCMWLPLLTKAQVAEDSTATTHNQHSPKERITVGGYIDVYYGYDFSQPATQDRAYFVSSARHNEFTLNLAFIDIKYTSDRVRATLRPALGTYMAANYSAEPAIFRNVYEGHVGVKLFAGKNIWLDAGVLGSPYTNESAVSKDHLLYTRSFAPEYVPYYLSGVKVSMPINNKVSLYLYLLNGWQNIRETNKGKSLGTQLEYKPADRWLINWNTYVGDERSTANPENRTRYFSDVYAVYNPDGKVTATACLYMGAQKRLNAAGGMAGETAYWFTANLMGRYKFTPAFSLSGRLEYFTDPDEVQISPITGEKGFRTYSASLGVNYAPAANILLRMEGRSFFSDKQVYQTSRSTPAKTNALVIASMALSF</sequence>
<evidence type="ECO:0000313" key="2">
    <source>
        <dbReference type="Proteomes" id="UP001168528"/>
    </source>
</evidence>
<comment type="caution">
    <text evidence="1">The sequence shown here is derived from an EMBL/GenBank/DDBJ whole genome shotgun (WGS) entry which is preliminary data.</text>
</comment>
<evidence type="ECO:0000313" key="1">
    <source>
        <dbReference type="EMBL" id="MDO1449450.1"/>
    </source>
</evidence>
<organism evidence="1 2">
    <name type="scientific">Rhodocytophaga aerolata</name>
    <dbReference type="NCBI Taxonomy" id="455078"/>
    <lineage>
        <taxon>Bacteria</taxon>
        <taxon>Pseudomonadati</taxon>
        <taxon>Bacteroidota</taxon>
        <taxon>Cytophagia</taxon>
        <taxon>Cytophagales</taxon>
        <taxon>Rhodocytophagaceae</taxon>
        <taxon>Rhodocytophaga</taxon>
    </lineage>
</organism>
<dbReference type="SUPFAM" id="SSF56935">
    <property type="entry name" value="Porins"/>
    <property type="match status" value="1"/>
</dbReference>
<accession>A0ABT8RBF8</accession>
<dbReference type="Pfam" id="PF07642">
    <property type="entry name" value="BBP2"/>
    <property type="match status" value="1"/>
</dbReference>
<dbReference type="EMBL" id="JAUKPO010000019">
    <property type="protein sequence ID" value="MDO1449450.1"/>
    <property type="molecule type" value="Genomic_DNA"/>
</dbReference>
<gene>
    <name evidence="1" type="ORF">Q0590_24455</name>
</gene>
<protein>
    <submittedName>
        <fullName evidence="1">Porin</fullName>
    </submittedName>
</protein>
<keyword evidence="2" id="KW-1185">Reference proteome</keyword>
<proteinExistence type="predicted"/>
<dbReference type="Proteomes" id="UP001168528">
    <property type="component" value="Unassembled WGS sequence"/>
</dbReference>
<reference evidence="1" key="1">
    <citation type="submission" date="2023-07" db="EMBL/GenBank/DDBJ databases">
        <title>The genome sequence of Rhodocytophaga aerolata KACC 12507.</title>
        <authorList>
            <person name="Zhang X."/>
        </authorList>
    </citation>
    <scope>NUCLEOTIDE SEQUENCE</scope>
    <source>
        <strain evidence="1">KACC 12507</strain>
    </source>
</reference>